<feature type="compositionally biased region" description="Basic residues" evidence="1">
    <location>
        <begin position="96"/>
        <end position="112"/>
    </location>
</feature>
<dbReference type="EMBL" id="JAXOVC010000009">
    <property type="protein sequence ID" value="KAK4496949.1"/>
    <property type="molecule type" value="Genomic_DNA"/>
</dbReference>
<keyword evidence="2" id="KW-0812">Transmembrane</keyword>
<comment type="caution">
    <text evidence="3">The sequence shown here is derived from an EMBL/GenBank/DDBJ whole genome shotgun (WGS) entry which is preliminary data.</text>
</comment>
<keyword evidence="4" id="KW-1185">Reference proteome</keyword>
<name>A0ABR0E6K2_ZASCE</name>
<feature type="region of interest" description="Disordered" evidence="1">
    <location>
        <begin position="206"/>
        <end position="254"/>
    </location>
</feature>
<feature type="region of interest" description="Disordered" evidence="1">
    <location>
        <begin position="274"/>
        <end position="413"/>
    </location>
</feature>
<gene>
    <name evidence="3" type="ORF">PRZ48_011398</name>
</gene>
<dbReference type="Proteomes" id="UP001305779">
    <property type="component" value="Unassembled WGS sequence"/>
</dbReference>
<evidence type="ECO:0000256" key="2">
    <source>
        <dbReference type="SAM" id="Phobius"/>
    </source>
</evidence>
<keyword evidence="2" id="KW-1133">Transmembrane helix</keyword>
<evidence type="ECO:0000313" key="3">
    <source>
        <dbReference type="EMBL" id="KAK4496949.1"/>
    </source>
</evidence>
<feature type="transmembrane region" description="Helical" evidence="2">
    <location>
        <begin position="12"/>
        <end position="30"/>
    </location>
</feature>
<feature type="region of interest" description="Disordered" evidence="1">
    <location>
        <begin position="35"/>
        <end position="120"/>
    </location>
</feature>
<dbReference type="PANTHER" id="PTHR42354:SF1">
    <property type="entry name" value="C2H2-TYPE DOMAIN-CONTAINING PROTEIN"/>
    <property type="match status" value="1"/>
</dbReference>
<protein>
    <submittedName>
        <fullName evidence="3">Uncharacterized protein</fullName>
    </submittedName>
</protein>
<feature type="compositionally biased region" description="Low complexity" evidence="1">
    <location>
        <begin position="386"/>
        <end position="399"/>
    </location>
</feature>
<sequence>MIEEKNLKKGFIVATLISTIVGTFTASMTLHDKYQEKKAKKAQKQTDGKQNNEIKELKEQIEKLSGGGDGAKKNDDKPKEENKEKEKGDDQDKKSQRSRSRSRSSSRHRRRRDSMDRSRAMIEQTYANHLMRVGDRYAEGDLVTENKLQAQVIQLQKTVIDVLQDAVHTGRGLTDADMDKIIAAQNAARDGSLGALNGQYQRMITEKEPPAPKPWEELPPPSRRASQASQRPLEPVYAPSRRASTIPQDYPDSRRASVYQAAAIAPLAVAREPSAKAINPPGPSRKDSVQSDYFRSRAVDQDNRSRKAGSDPPRGAEPDPRPRKAGSDPPRQNNDRPKSLAARPEPAPPPNDKKAPSVNPAEKNEKRPTDSQSKAPAPQESKIVHPSSISSPPSGSRASQTKEKGPLIKALPPAGNHTPFCRYALDLQTTPLPLHHNFRSSGSQRCPACGITIPVNNRDVWVFSLQSPTPGKPPRDYRMDARFVAKCHASDGSFACLLCERYRTMDCFCKSVDALVKHLGSAHTAEEFERDGDLVRMRRGSGVNVGGREMVLA</sequence>
<dbReference type="PANTHER" id="PTHR42354">
    <property type="entry name" value="C2H2-TYPE DOMAIN-CONTAINING PROTEIN"/>
    <property type="match status" value="1"/>
</dbReference>
<accession>A0ABR0E6K2</accession>
<keyword evidence="2" id="KW-0472">Membrane</keyword>
<proteinExistence type="predicted"/>
<feature type="compositionally biased region" description="Basic and acidic residues" evidence="1">
    <location>
        <begin position="284"/>
        <end position="326"/>
    </location>
</feature>
<feature type="compositionally biased region" description="Basic and acidic residues" evidence="1">
    <location>
        <begin position="206"/>
        <end position="216"/>
    </location>
</feature>
<organism evidence="3 4">
    <name type="scientific">Zasmidium cellare</name>
    <name type="common">Wine cellar mold</name>
    <name type="synonym">Racodium cellare</name>
    <dbReference type="NCBI Taxonomy" id="395010"/>
    <lineage>
        <taxon>Eukaryota</taxon>
        <taxon>Fungi</taxon>
        <taxon>Dikarya</taxon>
        <taxon>Ascomycota</taxon>
        <taxon>Pezizomycotina</taxon>
        <taxon>Dothideomycetes</taxon>
        <taxon>Dothideomycetidae</taxon>
        <taxon>Mycosphaerellales</taxon>
        <taxon>Mycosphaerellaceae</taxon>
        <taxon>Zasmidium</taxon>
    </lineage>
</organism>
<feature type="compositionally biased region" description="Basic and acidic residues" evidence="1">
    <location>
        <begin position="70"/>
        <end position="95"/>
    </location>
</feature>
<feature type="compositionally biased region" description="Basic and acidic residues" evidence="1">
    <location>
        <begin position="44"/>
        <end position="62"/>
    </location>
</feature>
<evidence type="ECO:0000313" key="4">
    <source>
        <dbReference type="Proteomes" id="UP001305779"/>
    </source>
</evidence>
<evidence type="ECO:0000256" key="1">
    <source>
        <dbReference type="SAM" id="MobiDB-lite"/>
    </source>
</evidence>
<reference evidence="3 4" key="1">
    <citation type="journal article" date="2023" name="G3 (Bethesda)">
        <title>A chromosome-level genome assembly of Zasmidium syzygii isolated from banana leaves.</title>
        <authorList>
            <person name="van Westerhoven A.C."/>
            <person name="Mehrabi R."/>
            <person name="Talebi R."/>
            <person name="Steentjes M.B.F."/>
            <person name="Corcolon B."/>
            <person name="Chong P.A."/>
            <person name="Kema G.H.J."/>
            <person name="Seidl M.F."/>
        </authorList>
    </citation>
    <scope>NUCLEOTIDE SEQUENCE [LARGE SCALE GENOMIC DNA]</scope>
    <source>
        <strain evidence="3 4">P124</strain>
    </source>
</reference>